<comment type="caution">
    <text evidence="7">The sequence shown here is derived from an EMBL/GenBank/DDBJ whole genome shotgun (WGS) entry which is preliminary data.</text>
</comment>
<proteinExistence type="predicted"/>
<organism evidence="7 8">
    <name type="scientific">Giardia duodenalis assemblage B</name>
    <dbReference type="NCBI Taxonomy" id="1394984"/>
    <lineage>
        <taxon>Eukaryota</taxon>
        <taxon>Metamonada</taxon>
        <taxon>Diplomonadida</taxon>
        <taxon>Hexamitidae</taxon>
        <taxon>Giardiinae</taxon>
        <taxon>Giardia</taxon>
    </lineage>
</organism>
<evidence type="ECO:0000313" key="8">
    <source>
        <dbReference type="Proteomes" id="UP000070089"/>
    </source>
</evidence>
<feature type="transmembrane region" description="Helical" evidence="6">
    <location>
        <begin position="266"/>
        <end position="289"/>
    </location>
</feature>
<dbReference type="Pfam" id="PF01925">
    <property type="entry name" value="TauE"/>
    <property type="match status" value="2"/>
</dbReference>
<evidence type="ECO:0000256" key="6">
    <source>
        <dbReference type="SAM" id="Phobius"/>
    </source>
</evidence>
<dbReference type="GO" id="GO:0016567">
    <property type="term" value="P:protein ubiquitination"/>
    <property type="evidence" value="ECO:0007669"/>
    <property type="project" value="TreeGrafter"/>
</dbReference>
<dbReference type="Proteomes" id="UP000070089">
    <property type="component" value="Unassembled WGS sequence"/>
</dbReference>
<feature type="compositionally biased region" description="Polar residues" evidence="5">
    <location>
        <begin position="176"/>
        <end position="188"/>
    </location>
</feature>
<dbReference type="VEuPathDB" id="GiardiaDB:QR46_2949"/>
<accession>A0A132NSQ7</accession>
<gene>
    <name evidence="7" type="ORF">QR46_2949</name>
</gene>
<reference evidence="7 8" key="1">
    <citation type="journal article" date="2015" name="Mol. Biochem. Parasitol.">
        <title>Identification of polymorphic genes for use in assemblage B genotyping assays through comparative genomics of multiple assemblage B Giardia duodenalis isolates.</title>
        <authorList>
            <person name="Wielinga C."/>
            <person name="Thompson R.C."/>
            <person name="Monis P."/>
            <person name="Ryan U."/>
        </authorList>
    </citation>
    <scope>NUCLEOTIDE SEQUENCE [LARGE SCALE GENOMIC DNA]</scope>
    <source>
        <strain evidence="7 8">BAH15c1</strain>
    </source>
</reference>
<dbReference type="GO" id="GO:0031464">
    <property type="term" value="C:Cul4A-RING E3 ubiquitin ligase complex"/>
    <property type="evidence" value="ECO:0007669"/>
    <property type="project" value="TreeGrafter"/>
</dbReference>
<keyword evidence="3 6" id="KW-1133">Transmembrane helix</keyword>
<evidence type="ECO:0008006" key="9">
    <source>
        <dbReference type="Google" id="ProtNLM"/>
    </source>
</evidence>
<evidence type="ECO:0000256" key="2">
    <source>
        <dbReference type="ARBA" id="ARBA00022692"/>
    </source>
</evidence>
<feature type="transmembrane region" description="Helical" evidence="6">
    <location>
        <begin position="241"/>
        <end position="260"/>
    </location>
</feature>
<evidence type="ECO:0000256" key="5">
    <source>
        <dbReference type="SAM" id="MobiDB-lite"/>
    </source>
</evidence>
<feature type="transmembrane region" description="Helical" evidence="6">
    <location>
        <begin position="12"/>
        <end position="41"/>
    </location>
</feature>
<dbReference type="PANTHER" id="PTHR14255:SF3">
    <property type="entry name" value="SULFITE EXPORTER TAUE_SAFE FAMILY PROTEIN 5-RELATED"/>
    <property type="match status" value="1"/>
</dbReference>
<feature type="transmembrane region" description="Helical" evidence="6">
    <location>
        <begin position="471"/>
        <end position="496"/>
    </location>
</feature>
<evidence type="ECO:0000256" key="1">
    <source>
        <dbReference type="ARBA" id="ARBA00004141"/>
    </source>
</evidence>
<feature type="transmembrane region" description="Helical" evidence="6">
    <location>
        <begin position="411"/>
        <end position="433"/>
    </location>
</feature>
<feature type="transmembrane region" description="Helical" evidence="6">
    <location>
        <begin position="440"/>
        <end position="459"/>
    </location>
</feature>
<evidence type="ECO:0000256" key="4">
    <source>
        <dbReference type="ARBA" id="ARBA00023136"/>
    </source>
</evidence>
<dbReference type="AlphaFoldDB" id="A0A132NSQ7"/>
<feature type="transmembrane region" description="Helical" evidence="6">
    <location>
        <begin position="116"/>
        <end position="134"/>
    </location>
</feature>
<name>A0A132NSQ7_GIAIN</name>
<dbReference type="InterPro" id="IPR002781">
    <property type="entry name" value="TM_pro_TauE-like"/>
</dbReference>
<feature type="region of interest" description="Disordered" evidence="5">
    <location>
        <begin position="157"/>
        <end position="188"/>
    </location>
</feature>
<sequence>MEATALVPGLEVWMEVVVAIVCALFAMLASAAGIGGGVIFVSMLQLFGVSPHVAAPLSKAMIFGGSCVLTCMTIFQHEDNDPTKPAIIWDLVFIIEPAAVSGALIGALINVVLPEWFLLVLEVVFLLYTTQKILKNSLTILNRERLAAGKKPVCARRNRTPVESSNRRNPSHKSSHQPSSTIEEQSTKDCNTISAESQDCSTEAAPLVVPSQMTTAANEKRKRLRNCGVVHFKSISITRMVTFLLSTALIMTCQVLSQEFERCSTGYWIAFGVCFVISFITIFIVIVSIKRSLKAYQQFIAASENVRLFLDESSDTVLNRTDCTEERSGQHPSSDQRNDPIDKEALHLEAIRHSKLLIGSDSLDAFRSILFYVKFILAGLFAGILGAMLGIGGGLLKNPILISFGIEPERARTASTVMIAFTSMSSMISYVVIGGLHFEYAWPLMLVIGVFFVSGYYLSGLIMRCFKTKSFIPFIITALIIVCTCFIVANMIIVFVDIAKTGQLPGFAGLC</sequence>
<dbReference type="EMBL" id="JXTI01000085">
    <property type="protein sequence ID" value="KWX13076.1"/>
    <property type="molecule type" value="Genomic_DNA"/>
</dbReference>
<dbReference type="OrthoDB" id="434519at2759"/>
<feature type="transmembrane region" description="Helical" evidence="6">
    <location>
        <begin position="87"/>
        <end position="110"/>
    </location>
</feature>
<feature type="transmembrane region" description="Helical" evidence="6">
    <location>
        <begin position="369"/>
        <end position="391"/>
    </location>
</feature>
<dbReference type="GO" id="GO:0016020">
    <property type="term" value="C:membrane"/>
    <property type="evidence" value="ECO:0007669"/>
    <property type="project" value="UniProtKB-SubCell"/>
</dbReference>
<feature type="transmembrane region" description="Helical" evidence="6">
    <location>
        <begin position="53"/>
        <end position="75"/>
    </location>
</feature>
<comment type="subcellular location">
    <subcellularLocation>
        <location evidence="1">Membrane</location>
        <topology evidence="1">Multi-pass membrane protein</topology>
    </subcellularLocation>
</comment>
<dbReference type="PANTHER" id="PTHR14255">
    <property type="entry name" value="CEREBLON"/>
    <property type="match status" value="1"/>
</dbReference>
<keyword evidence="2 6" id="KW-0812">Transmembrane</keyword>
<evidence type="ECO:0000256" key="3">
    <source>
        <dbReference type="ARBA" id="ARBA00022989"/>
    </source>
</evidence>
<protein>
    <recommendedName>
        <fullName evidence="9">Sulfite exporter TauE/SafE</fullName>
    </recommendedName>
</protein>
<evidence type="ECO:0000313" key="7">
    <source>
        <dbReference type="EMBL" id="KWX13076.1"/>
    </source>
</evidence>
<keyword evidence="4 6" id="KW-0472">Membrane</keyword>